<reference evidence="13 14" key="1">
    <citation type="submission" date="2018-04" db="EMBL/GenBank/DDBJ databases">
        <title>Thalassorhabdus spongiae gen. nov., sp. nov., isolated from a marine sponge in South-West Iceland.</title>
        <authorList>
            <person name="Knobloch S."/>
            <person name="Daussin A."/>
            <person name="Johannsson R."/>
            <person name="Marteinsson V.T."/>
        </authorList>
    </citation>
    <scope>NUCLEOTIDE SEQUENCE [LARGE SCALE GENOMIC DNA]</scope>
    <source>
        <strain evidence="13 14">Hp12</strain>
    </source>
</reference>
<dbReference type="CDD" id="cd00402">
    <property type="entry name" value="Riboflavin_synthase_like"/>
    <property type="match status" value="1"/>
</dbReference>
<evidence type="ECO:0000313" key="14">
    <source>
        <dbReference type="Proteomes" id="UP000244906"/>
    </source>
</evidence>
<dbReference type="SUPFAM" id="SSF63380">
    <property type="entry name" value="Riboflavin synthase domain-like"/>
    <property type="match status" value="2"/>
</dbReference>
<dbReference type="PANTHER" id="PTHR21098">
    <property type="entry name" value="RIBOFLAVIN SYNTHASE ALPHA CHAIN"/>
    <property type="match status" value="1"/>
</dbReference>
<dbReference type="EC" id="2.5.1.9" evidence="5 10"/>
<dbReference type="PIRSF" id="PIRSF000498">
    <property type="entry name" value="Riboflavin_syn_A"/>
    <property type="match status" value="1"/>
</dbReference>
<keyword evidence="14" id="KW-1185">Reference proteome</keyword>
<protein>
    <recommendedName>
        <fullName evidence="6 10">Riboflavin synthase</fullName>
        <ecNumber evidence="5 10">2.5.1.9</ecNumber>
    </recommendedName>
</protein>
<evidence type="ECO:0000256" key="5">
    <source>
        <dbReference type="ARBA" id="ARBA00012827"/>
    </source>
</evidence>
<evidence type="ECO:0000256" key="8">
    <source>
        <dbReference type="ARBA" id="ARBA00022679"/>
    </source>
</evidence>
<dbReference type="AlphaFoldDB" id="A0A2V1GZD8"/>
<evidence type="ECO:0000256" key="6">
    <source>
        <dbReference type="ARBA" id="ARBA00013950"/>
    </source>
</evidence>
<dbReference type="FunFam" id="2.40.30.20:FF:000004">
    <property type="entry name" value="Riboflavin synthase, alpha subunit"/>
    <property type="match status" value="1"/>
</dbReference>
<dbReference type="PROSITE" id="PS51177">
    <property type="entry name" value="LUMAZINE_BIND"/>
    <property type="match status" value="2"/>
</dbReference>
<dbReference type="EMBL" id="QDDL01000001">
    <property type="protein sequence ID" value="PVZ71533.1"/>
    <property type="molecule type" value="Genomic_DNA"/>
</dbReference>
<dbReference type="InterPro" id="IPR023366">
    <property type="entry name" value="ATP_synth_asu-like_sf"/>
</dbReference>
<comment type="caution">
    <text evidence="13">The sequence shown here is derived from an EMBL/GenBank/DDBJ whole genome shotgun (WGS) entry which is preliminary data.</text>
</comment>
<dbReference type="Pfam" id="PF00677">
    <property type="entry name" value="Lum_binding"/>
    <property type="match status" value="2"/>
</dbReference>
<dbReference type="FunFam" id="2.40.30.20:FF:000003">
    <property type="entry name" value="Riboflavin synthase, alpha subunit"/>
    <property type="match status" value="1"/>
</dbReference>
<comment type="subunit">
    <text evidence="4">Homotrimer.</text>
</comment>
<evidence type="ECO:0000256" key="1">
    <source>
        <dbReference type="ARBA" id="ARBA00000968"/>
    </source>
</evidence>
<comment type="catalytic activity">
    <reaction evidence="1">
        <text>2 6,7-dimethyl-8-(1-D-ribityl)lumazine + H(+) = 5-amino-6-(D-ribitylamino)uracil + riboflavin</text>
        <dbReference type="Rhea" id="RHEA:20772"/>
        <dbReference type="ChEBI" id="CHEBI:15378"/>
        <dbReference type="ChEBI" id="CHEBI:15934"/>
        <dbReference type="ChEBI" id="CHEBI:57986"/>
        <dbReference type="ChEBI" id="CHEBI:58201"/>
        <dbReference type="EC" id="2.5.1.9"/>
    </reaction>
</comment>
<dbReference type="RefSeq" id="WP_116685123.1">
    <property type="nucleotide sequence ID" value="NZ_CAWNYD010000001.1"/>
</dbReference>
<feature type="domain" description="Lumazine-binding" evidence="12">
    <location>
        <begin position="1"/>
        <end position="99"/>
    </location>
</feature>
<dbReference type="NCBIfam" id="TIGR00187">
    <property type="entry name" value="ribE"/>
    <property type="match status" value="1"/>
</dbReference>
<organism evidence="13 14">
    <name type="scientific">Pelagibaculum spongiae</name>
    <dbReference type="NCBI Taxonomy" id="2080658"/>
    <lineage>
        <taxon>Bacteria</taxon>
        <taxon>Pseudomonadati</taxon>
        <taxon>Pseudomonadota</taxon>
        <taxon>Gammaproteobacteria</taxon>
        <taxon>Oceanospirillales</taxon>
        <taxon>Pelagibaculum</taxon>
    </lineage>
</organism>
<dbReference type="Proteomes" id="UP000244906">
    <property type="component" value="Unassembled WGS sequence"/>
</dbReference>
<name>A0A2V1GZD8_9GAMM</name>
<dbReference type="InterPro" id="IPR001783">
    <property type="entry name" value="Lumazine-bd"/>
</dbReference>
<evidence type="ECO:0000256" key="4">
    <source>
        <dbReference type="ARBA" id="ARBA00011233"/>
    </source>
</evidence>
<dbReference type="NCBIfam" id="NF006767">
    <property type="entry name" value="PRK09289.1"/>
    <property type="match status" value="1"/>
</dbReference>
<evidence type="ECO:0000256" key="2">
    <source>
        <dbReference type="ARBA" id="ARBA00002803"/>
    </source>
</evidence>
<evidence type="ECO:0000256" key="10">
    <source>
        <dbReference type="NCBIfam" id="TIGR00187"/>
    </source>
</evidence>
<sequence length="229" mass="24432">MFTGIVEAIGKIRAVTPKGEDFVVSVDSASLDLSDVQLGDSIAVNGVCLTATKLPSQGKGFEADVSGETLSLTTLGKLNSGDSVNLEKALTPTTRLGGHLVSGHVDGIGQLLKRYTSGRSERFLIRPPKSLAHYIARKGSITIDGVSLTVNKLIGDDFELNLVPHTLQRTTLQWLKAGDSINLEVDLLARYLERLLQRNTTTDDNDENGDTSAATGLSLEHLAKCGFLG</sequence>
<keyword evidence="8" id="KW-0808">Transferase</keyword>
<evidence type="ECO:0000256" key="11">
    <source>
        <dbReference type="PROSITE-ProRule" id="PRU00524"/>
    </source>
</evidence>
<feature type="repeat" description="Lumazine-binding" evidence="11">
    <location>
        <begin position="1"/>
        <end position="99"/>
    </location>
</feature>
<feature type="repeat" description="Lumazine-binding" evidence="11">
    <location>
        <begin position="100"/>
        <end position="196"/>
    </location>
</feature>
<evidence type="ECO:0000259" key="12">
    <source>
        <dbReference type="PROSITE" id="PS51177"/>
    </source>
</evidence>
<evidence type="ECO:0000256" key="3">
    <source>
        <dbReference type="ARBA" id="ARBA00004887"/>
    </source>
</evidence>
<dbReference type="InterPro" id="IPR017938">
    <property type="entry name" value="Riboflavin_synthase-like_b-brl"/>
</dbReference>
<evidence type="ECO:0000256" key="7">
    <source>
        <dbReference type="ARBA" id="ARBA00022619"/>
    </source>
</evidence>
<feature type="domain" description="Lumazine-binding" evidence="12">
    <location>
        <begin position="100"/>
        <end position="196"/>
    </location>
</feature>
<dbReference type="Gene3D" id="2.40.30.20">
    <property type="match status" value="2"/>
</dbReference>
<dbReference type="OrthoDB" id="9788537at2"/>
<evidence type="ECO:0000256" key="9">
    <source>
        <dbReference type="ARBA" id="ARBA00022737"/>
    </source>
</evidence>
<keyword evidence="9" id="KW-0677">Repeat</keyword>
<accession>A0A2V1GZD8</accession>
<keyword evidence="7" id="KW-0686">Riboflavin biosynthesis</keyword>
<gene>
    <name evidence="13" type="ORF">DC094_00340</name>
</gene>
<evidence type="ECO:0000313" key="13">
    <source>
        <dbReference type="EMBL" id="PVZ71533.1"/>
    </source>
</evidence>
<dbReference type="PANTHER" id="PTHR21098:SF12">
    <property type="entry name" value="RIBOFLAVIN SYNTHASE"/>
    <property type="match status" value="1"/>
</dbReference>
<dbReference type="NCBIfam" id="NF009566">
    <property type="entry name" value="PRK13020.1"/>
    <property type="match status" value="1"/>
</dbReference>
<dbReference type="InterPro" id="IPR026017">
    <property type="entry name" value="Lumazine-bd_dom"/>
</dbReference>
<proteinExistence type="predicted"/>
<dbReference type="GO" id="GO:0009231">
    <property type="term" value="P:riboflavin biosynthetic process"/>
    <property type="evidence" value="ECO:0007669"/>
    <property type="project" value="UniProtKB-KW"/>
</dbReference>
<dbReference type="GO" id="GO:0004746">
    <property type="term" value="F:riboflavin synthase activity"/>
    <property type="evidence" value="ECO:0007669"/>
    <property type="project" value="UniProtKB-UniRule"/>
</dbReference>
<comment type="function">
    <text evidence="2">Catalyzes the dismutation of two molecules of 6,7-dimethyl-8-ribityllumazine, resulting in the formation of riboflavin and 5-amino-6-(D-ribitylamino)uracil.</text>
</comment>
<comment type="pathway">
    <text evidence="3">Cofactor biosynthesis; riboflavin biosynthesis; riboflavin from 2-hydroxy-3-oxobutyl phosphate and 5-amino-6-(D-ribitylamino)uracil: step 2/2.</text>
</comment>